<dbReference type="PANTHER" id="PTHR11695:SF648">
    <property type="entry name" value="ZINC-BINDING OXIDOREDUCTASE"/>
    <property type="match status" value="1"/>
</dbReference>
<evidence type="ECO:0000313" key="3">
    <source>
        <dbReference type="Proteomes" id="UP000321424"/>
    </source>
</evidence>
<dbReference type="InterPro" id="IPR013154">
    <property type="entry name" value="ADH-like_N"/>
</dbReference>
<dbReference type="Gene3D" id="3.90.180.10">
    <property type="entry name" value="Medium-chain alcohol dehydrogenases, catalytic domain"/>
    <property type="match status" value="1"/>
</dbReference>
<dbReference type="AlphaFoldDB" id="A0A511MS86"/>
<dbReference type="RefSeq" id="WP_147142166.1">
    <property type="nucleotide sequence ID" value="NZ_BJXA01000099.1"/>
</dbReference>
<dbReference type="SUPFAM" id="SSF51735">
    <property type="entry name" value="NAD(P)-binding Rossmann-fold domains"/>
    <property type="match status" value="1"/>
</dbReference>
<dbReference type="Pfam" id="PF13602">
    <property type="entry name" value="ADH_zinc_N_2"/>
    <property type="match status" value="1"/>
</dbReference>
<comment type="caution">
    <text evidence="2">The sequence shown here is derived from an EMBL/GenBank/DDBJ whole genome shotgun (WGS) entry which is preliminary data.</text>
</comment>
<dbReference type="InterPro" id="IPR050700">
    <property type="entry name" value="YIM1/Zinc_Alcohol_DH_Fams"/>
</dbReference>
<organism evidence="2 3">
    <name type="scientific">Nocardia ninae NBRC 108245</name>
    <dbReference type="NCBI Taxonomy" id="1210091"/>
    <lineage>
        <taxon>Bacteria</taxon>
        <taxon>Bacillati</taxon>
        <taxon>Actinomycetota</taxon>
        <taxon>Actinomycetes</taxon>
        <taxon>Mycobacteriales</taxon>
        <taxon>Nocardiaceae</taxon>
        <taxon>Nocardia</taxon>
    </lineage>
</organism>
<protein>
    <submittedName>
        <fullName evidence="2">NADPH:quinone reductase</fullName>
    </submittedName>
</protein>
<reference evidence="2 3" key="1">
    <citation type="submission" date="2019-07" db="EMBL/GenBank/DDBJ databases">
        <title>Whole genome shotgun sequence of Nocardia ninae NBRC 108245.</title>
        <authorList>
            <person name="Hosoyama A."/>
            <person name="Uohara A."/>
            <person name="Ohji S."/>
            <person name="Ichikawa N."/>
        </authorList>
    </citation>
    <scope>NUCLEOTIDE SEQUENCE [LARGE SCALE GENOMIC DNA]</scope>
    <source>
        <strain evidence="2 3">NBRC 108245</strain>
    </source>
</reference>
<evidence type="ECO:0000259" key="1">
    <source>
        <dbReference type="SMART" id="SM00829"/>
    </source>
</evidence>
<keyword evidence="3" id="KW-1185">Reference proteome</keyword>
<proteinExistence type="predicted"/>
<dbReference type="SMART" id="SM00829">
    <property type="entry name" value="PKS_ER"/>
    <property type="match status" value="1"/>
</dbReference>
<accession>A0A511MS86</accession>
<dbReference type="InterPro" id="IPR036291">
    <property type="entry name" value="NAD(P)-bd_dom_sf"/>
</dbReference>
<gene>
    <name evidence="2" type="ORF">NN4_79840</name>
</gene>
<dbReference type="SUPFAM" id="SSF50129">
    <property type="entry name" value="GroES-like"/>
    <property type="match status" value="1"/>
</dbReference>
<dbReference type="GO" id="GO:0016491">
    <property type="term" value="F:oxidoreductase activity"/>
    <property type="evidence" value="ECO:0007669"/>
    <property type="project" value="InterPro"/>
</dbReference>
<name>A0A511MS86_9NOCA</name>
<dbReference type="Gene3D" id="3.40.50.720">
    <property type="entry name" value="NAD(P)-binding Rossmann-like Domain"/>
    <property type="match status" value="1"/>
</dbReference>
<dbReference type="InterPro" id="IPR020843">
    <property type="entry name" value="ER"/>
</dbReference>
<dbReference type="InterPro" id="IPR002364">
    <property type="entry name" value="Quin_OxRdtase/zeta-crystal_CS"/>
</dbReference>
<dbReference type="OrthoDB" id="3613651at2"/>
<feature type="domain" description="Enoyl reductase (ER)" evidence="1">
    <location>
        <begin position="27"/>
        <end position="336"/>
    </location>
</feature>
<dbReference type="EMBL" id="BJXA01000099">
    <property type="protein sequence ID" value="GEM43465.1"/>
    <property type="molecule type" value="Genomic_DNA"/>
</dbReference>
<sequence length="338" mass="35399">MSEAHSPQSTVDVRTMTAIVAPRYGAGAVLRTEIVDRPNPRADEVLVRVRAASVSQGDIHLLTGTPYLLRLGFGLRRPKDPIIGHDLAGEVVAVGGDVTGFRPGDTVFGAADSGAFAEYVCVPEQRLAHVPDGLAIEAAAALPDSGMTALQGLRDAGRLQAGQTALVNGASGGVGSFAIQLAKAFGAEVTAVCSTRHVEVLRSLGADHVIDYTTDDFTVGEQRYDVLLDLVGNRSLRDCRRVLASKGVFVSSAGAPGGNWAGPVLWMGKVLLANLFASQRIALLLMRPRRADLEFLAESAAGGTLRPLIEQSFPLAKAAEAVQHVLTGHAQGKTVIAV</sequence>
<dbReference type="Proteomes" id="UP000321424">
    <property type="component" value="Unassembled WGS sequence"/>
</dbReference>
<dbReference type="CDD" id="cd08267">
    <property type="entry name" value="MDR1"/>
    <property type="match status" value="1"/>
</dbReference>
<dbReference type="PROSITE" id="PS01162">
    <property type="entry name" value="QOR_ZETA_CRYSTAL"/>
    <property type="match status" value="1"/>
</dbReference>
<dbReference type="GO" id="GO:0008270">
    <property type="term" value="F:zinc ion binding"/>
    <property type="evidence" value="ECO:0007669"/>
    <property type="project" value="InterPro"/>
</dbReference>
<dbReference type="PANTHER" id="PTHR11695">
    <property type="entry name" value="ALCOHOL DEHYDROGENASE RELATED"/>
    <property type="match status" value="1"/>
</dbReference>
<dbReference type="InterPro" id="IPR011032">
    <property type="entry name" value="GroES-like_sf"/>
</dbReference>
<dbReference type="Pfam" id="PF08240">
    <property type="entry name" value="ADH_N"/>
    <property type="match status" value="1"/>
</dbReference>
<evidence type="ECO:0000313" key="2">
    <source>
        <dbReference type="EMBL" id="GEM43465.1"/>
    </source>
</evidence>